<dbReference type="Proteomes" id="UP000308199">
    <property type="component" value="Unassembled WGS sequence"/>
</dbReference>
<dbReference type="SUPFAM" id="SSF53254">
    <property type="entry name" value="Phosphoglycerate mutase-like"/>
    <property type="match status" value="1"/>
</dbReference>
<proteinExistence type="predicted"/>
<dbReference type="EMBL" id="SGPK01000993">
    <property type="protein sequence ID" value="THG95298.1"/>
    <property type="molecule type" value="Genomic_DNA"/>
</dbReference>
<dbReference type="Gene3D" id="3.40.50.1240">
    <property type="entry name" value="Phosphoglycerate mutase-like"/>
    <property type="match status" value="1"/>
</dbReference>
<keyword evidence="1" id="KW-0472">Membrane</keyword>
<dbReference type="InterPro" id="IPR029033">
    <property type="entry name" value="His_PPase_superfam"/>
</dbReference>
<keyword evidence="1" id="KW-1133">Transmembrane helix</keyword>
<organism evidence="2 3">
    <name type="scientific">Phellinidium pouzarii</name>
    <dbReference type="NCBI Taxonomy" id="167371"/>
    <lineage>
        <taxon>Eukaryota</taxon>
        <taxon>Fungi</taxon>
        <taxon>Dikarya</taxon>
        <taxon>Basidiomycota</taxon>
        <taxon>Agaricomycotina</taxon>
        <taxon>Agaricomycetes</taxon>
        <taxon>Hymenochaetales</taxon>
        <taxon>Hymenochaetaceae</taxon>
        <taxon>Phellinidium</taxon>
    </lineage>
</organism>
<name>A0A4S4KBB1_9AGAM</name>
<evidence type="ECO:0000313" key="2">
    <source>
        <dbReference type="EMBL" id="THG95298.1"/>
    </source>
</evidence>
<dbReference type="AlphaFoldDB" id="A0A4S4KBB1"/>
<comment type="caution">
    <text evidence="2">The sequence shown here is derived from an EMBL/GenBank/DDBJ whole genome shotgun (WGS) entry which is preliminary data.</text>
</comment>
<gene>
    <name evidence="2" type="ORF">EW145_g7984</name>
</gene>
<feature type="transmembrane region" description="Helical" evidence="1">
    <location>
        <begin position="403"/>
        <end position="428"/>
    </location>
</feature>
<dbReference type="InterPro" id="IPR050645">
    <property type="entry name" value="Histidine_acid_phosphatase"/>
</dbReference>
<evidence type="ECO:0000313" key="3">
    <source>
        <dbReference type="Proteomes" id="UP000308199"/>
    </source>
</evidence>
<accession>A0A4S4KBB1</accession>
<dbReference type="OrthoDB" id="258392at2759"/>
<evidence type="ECO:0000256" key="1">
    <source>
        <dbReference type="SAM" id="Phobius"/>
    </source>
</evidence>
<sequence length="470" mass="50001">MSGSELLGVVIIARHGDRQGFYQNPFDYDAVATSITALGNVEEFALGQQLRSMYLESNSTSLISGISTGLFDQTQVIITADGGGESGVIFDSAVSVVQALWPATPNDNSTLANGTTVISPLGGYQYVPVVSIEPNVDVSLEGWTDCNTFNEATVAFYNSSLFKQVAAENAEFLQSLPPYLDGRSVSLENMIFDYMNVQDIHNATFANRLPNGYLNRARALANFHEYGVFSSPQVDGIGNIAGRAMLPSILSGMQDIANASNPVKLVYEAISYKPFISLFNMIGIATTYPQLAGVVEYAAVTVLELRNSSTPGDPMVRLIFKNGSDDTFNTYNMFGEDGDVPLSLFTSKLAFSAVNTTAEWCVACANNADRGCGTCNSPVLAAAAAVEQAGVGRHRLSPPAAGVIGAAVTAVVLLLALGAFTACGFVSFGKSAKRGRSPVSLSLSRLFEKRVSDDVYTLKPSSIEKLSHET</sequence>
<keyword evidence="3" id="KW-1185">Reference proteome</keyword>
<evidence type="ECO:0008006" key="4">
    <source>
        <dbReference type="Google" id="ProtNLM"/>
    </source>
</evidence>
<protein>
    <recommendedName>
        <fullName evidence="4">Phosphoglycerate mutase-like protein</fullName>
    </recommendedName>
</protein>
<reference evidence="2 3" key="1">
    <citation type="submission" date="2019-02" db="EMBL/GenBank/DDBJ databases">
        <title>Genome sequencing of the rare red list fungi Phellinidium pouzarii.</title>
        <authorList>
            <person name="Buettner E."/>
            <person name="Kellner H."/>
        </authorList>
    </citation>
    <scope>NUCLEOTIDE SEQUENCE [LARGE SCALE GENOMIC DNA]</scope>
    <source>
        <strain evidence="2 3">DSM 108285</strain>
    </source>
</reference>
<keyword evidence="1" id="KW-0812">Transmembrane</keyword>
<dbReference type="GO" id="GO:0016791">
    <property type="term" value="F:phosphatase activity"/>
    <property type="evidence" value="ECO:0007669"/>
    <property type="project" value="TreeGrafter"/>
</dbReference>
<dbReference type="PANTHER" id="PTHR11567">
    <property type="entry name" value="ACID PHOSPHATASE-RELATED"/>
    <property type="match status" value="1"/>
</dbReference>
<dbReference type="PANTHER" id="PTHR11567:SF142">
    <property type="entry name" value="PHOSPHOGLYCERATE MUTASE-LIKE PROTEIN"/>
    <property type="match status" value="1"/>
</dbReference>